<feature type="region of interest" description="Disordered" evidence="1">
    <location>
        <begin position="174"/>
        <end position="203"/>
    </location>
</feature>
<feature type="non-terminal residue" evidence="2">
    <location>
        <position position="1"/>
    </location>
</feature>
<sequence>YIIRAPPQNLHHVSEEVIISDTLTKSLTKLKEHGDQITSQTSSQPILKTAVTATKVPVSSSQIIAAANGQRKQTHMPASSANVVKTTSVEQIKLAPHKTLVTSKDTAGPSSGITLTAALTKSGCISTTVASSLVQGQSGKFIIYTRPVGAKDLTTVGSLTKPLPSSSTALATVVKSPDSKPGSEIPETTEEVFPPGTIVIHKQ</sequence>
<protein>
    <submittedName>
        <fullName evidence="2">Uncharacterized protein</fullName>
    </submittedName>
</protein>
<dbReference type="AlphaFoldDB" id="A0A0B6YBX7"/>
<proteinExistence type="predicted"/>
<dbReference type="EMBL" id="HACG01006773">
    <property type="protein sequence ID" value="CEK53638.1"/>
    <property type="molecule type" value="Transcribed_RNA"/>
</dbReference>
<reference evidence="2" key="1">
    <citation type="submission" date="2014-12" db="EMBL/GenBank/DDBJ databases">
        <title>Insight into the proteome of Arion vulgaris.</title>
        <authorList>
            <person name="Aradska J."/>
            <person name="Bulat T."/>
            <person name="Smidak R."/>
            <person name="Sarate P."/>
            <person name="Gangsoo J."/>
            <person name="Sialana F."/>
            <person name="Bilban M."/>
            <person name="Lubec G."/>
        </authorList>
    </citation>
    <scope>NUCLEOTIDE SEQUENCE</scope>
    <source>
        <tissue evidence="2">Skin</tissue>
    </source>
</reference>
<evidence type="ECO:0000256" key="1">
    <source>
        <dbReference type="SAM" id="MobiDB-lite"/>
    </source>
</evidence>
<evidence type="ECO:0000313" key="2">
    <source>
        <dbReference type="EMBL" id="CEK53638.1"/>
    </source>
</evidence>
<feature type="non-terminal residue" evidence="2">
    <location>
        <position position="203"/>
    </location>
</feature>
<accession>A0A0B6YBX7</accession>
<organism evidence="2">
    <name type="scientific">Arion vulgaris</name>
    <dbReference type="NCBI Taxonomy" id="1028688"/>
    <lineage>
        <taxon>Eukaryota</taxon>
        <taxon>Metazoa</taxon>
        <taxon>Spiralia</taxon>
        <taxon>Lophotrochozoa</taxon>
        <taxon>Mollusca</taxon>
        <taxon>Gastropoda</taxon>
        <taxon>Heterobranchia</taxon>
        <taxon>Euthyneura</taxon>
        <taxon>Panpulmonata</taxon>
        <taxon>Eupulmonata</taxon>
        <taxon>Stylommatophora</taxon>
        <taxon>Helicina</taxon>
        <taxon>Arionoidea</taxon>
        <taxon>Arionidae</taxon>
        <taxon>Arion</taxon>
    </lineage>
</organism>
<name>A0A0B6YBX7_9EUPU</name>
<gene>
    <name evidence="2" type="primary">ORF20911</name>
</gene>